<reference evidence="1" key="1">
    <citation type="submission" date="2021-06" db="EMBL/GenBank/DDBJ databases">
        <authorList>
            <person name="Kallberg Y."/>
            <person name="Tangrot J."/>
            <person name="Rosling A."/>
        </authorList>
    </citation>
    <scope>NUCLEOTIDE SEQUENCE</scope>
    <source>
        <strain evidence="1">IL203A</strain>
    </source>
</reference>
<comment type="caution">
    <text evidence="1">The sequence shown here is derived from an EMBL/GenBank/DDBJ whole genome shotgun (WGS) entry which is preliminary data.</text>
</comment>
<name>A0ACA9KVU4_9GLOM</name>
<keyword evidence="2" id="KW-1185">Reference proteome</keyword>
<gene>
    <name evidence="1" type="ORF">DHETER_LOCUS2826</name>
</gene>
<organism evidence="1 2">
    <name type="scientific">Dentiscutata heterogama</name>
    <dbReference type="NCBI Taxonomy" id="1316150"/>
    <lineage>
        <taxon>Eukaryota</taxon>
        <taxon>Fungi</taxon>
        <taxon>Fungi incertae sedis</taxon>
        <taxon>Mucoromycota</taxon>
        <taxon>Glomeromycotina</taxon>
        <taxon>Glomeromycetes</taxon>
        <taxon>Diversisporales</taxon>
        <taxon>Gigasporaceae</taxon>
        <taxon>Dentiscutata</taxon>
    </lineage>
</organism>
<dbReference type="Proteomes" id="UP000789702">
    <property type="component" value="Unassembled WGS sequence"/>
</dbReference>
<accession>A0ACA9KVU4</accession>
<proteinExistence type="predicted"/>
<evidence type="ECO:0000313" key="1">
    <source>
        <dbReference type="EMBL" id="CAG8496949.1"/>
    </source>
</evidence>
<dbReference type="EMBL" id="CAJVPU010002206">
    <property type="protein sequence ID" value="CAG8496949.1"/>
    <property type="molecule type" value="Genomic_DNA"/>
</dbReference>
<sequence length="600" mass="70442">MDETEKEFVKYLKLDHGLQYKDGNFIYTEPLIGEGQLKIEEYTKVYIYEPTEEKQISTWDIISERFQTLERENFELTSGYLPRKHLKLIIPVLKITYNGNPLDSFKAYVEKSSKAELFQQFLAETILVGGGLIIKNASDFKNKSKLDILKARIIWIIDEISHAHKYKNPFGKNSENFSELYDLDNNPLLDEKQLSDYVNQLFSYEKFSVIAYEKVIPSFTRLDKQLRESIIASHNMSMDWFASINKRLVPGITSFHKEQDIDDWLINSIAINLPYLIKKYHMENGLLITQNGLTFSKEKAIEFLCEPEFNFSETTSLKIFHIKNSIDLLMNINRINTEKQLFQNDPFIDLPDSEINAVACNLIQEQLKIQVHTEKNKIKVSNQFKDDIKKALESNKPYTKLVNVFNKYGYYFCKTYMLGNCIESMCYSYSEFPTEVFINFQRPEIPKEQDDMIKEWKNFQLTLNVNAFSGDCSIVEPENIERWLDGNTSTYPKTWHVVNRSKLIPIWKLLDSNIQDQISELIKKEERIIMTGEEIIGNEIIYHRIKFDTPLRSNQYQIIGSIVTIDIKKINLTVKFRLMDCYGFYAIIEEQMSSKEVFNR</sequence>
<protein>
    <submittedName>
        <fullName evidence="1">11681_t:CDS:1</fullName>
    </submittedName>
</protein>
<evidence type="ECO:0000313" key="2">
    <source>
        <dbReference type="Proteomes" id="UP000789702"/>
    </source>
</evidence>